<comment type="caution">
    <text evidence="2">The sequence shown here is derived from an EMBL/GenBank/DDBJ whole genome shotgun (WGS) entry which is preliminary data.</text>
</comment>
<feature type="transmembrane region" description="Helical" evidence="1">
    <location>
        <begin position="56"/>
        <end position="79"/>
    </location>
</feature>
<evidence type="ECO:0000313" key="2">
    <source>
        <dbReference type="EMBL" id="GFP87484.1"/>
    </source>
</evidence>
<accession>A0A830BSR0</accession>
<keyword evidence="1" id="KW-1133">Transmembrane helix</keyword>
<dbReference type="PANTHER" id="PTHR35307:SF3">
    <property type="entry name" value="DUF4220 DOMAIN-CONTAINING PROTEIN"/>
    <property type="match status" value="1"/>
</dbReference>
<gene>
    <name evidence="2" type="ORF">PHJA_000892100</name>
</gene>
<dbReference type="Proteomes" id="UP000653305">
    <property type="component" value="Unassembled WGS sequence"/>
</dbReference>
<organism evidence="2 3">
    <name type="scientific">Phtheirospermum japonicum</name>
    <dbReference type="NCBI Taxonomy" id="374723"/>
    <lineage>
        <taxon>Eukaryota</taxon>
        <taxon>Viridiplantae</taxon>
        <taxon>Streptophyta</taxon>
        <taxon>Embryophyta</taxon>
        <taxon>Tracheophyta</taxon>
        <taxon>Spermatophyta</taxon>
        <taxon>Magnoliopsida</taxon>
        <taxon>eudicotyledons</taxon>
        <taxon>Gunneridae</taxon>
        <taxon>Pentapetalae</taxon>
        <taxon>asterids</taxon>
        <taxon>lamiids</taxon>
        <taxon>Lamiales</taxon>
        <taxon>Orobanchaceae</taxon>
        <taxon>Orobanchaceae incertae sedis</taxon>
        <taxon>Phtheirospermum</taxon>
    </lineage>
</organism>
<protein>
    <submittedName>
        <fullName evidence="2">Uncharacterized protein</fullName>
    </submittedName>
</protein>
<evidence type="ECO:0000256" key="1">
    <source>
        <dbReference type="SAM" id="Phobius"/>
    </source>
</evidence>
<reference evidence="2" key="1">
    <citation type="submission" date="2020-07" db="EMBL/GenBank/DDBJ databases">
        <title>Ethylene signaling mediates host invasion by parasitic plants.</title>
        <authorList>
            <person name="Yoshida S."/>
        </authorList>
    </citation>
    <scope>NUCLEOTIDE SEQUENCE</scope>
    <source>
        <strain evidence="2">Okayama</strain>
    </source>
</reference>
<keyword evidence="1" id="KW-0812">Transmembrane</keyword>
<dbReference type="EMBL" id="BMAC01000144">
    <property type="protein sequence ID" value="GFP87484.1"/>
    <property type="molecule type" value="Genomic_DNA"/>
</dbReference>
<dbReference type="PANTHER" id="PTHR35307">
    <property type="entry name" value="PROTEIN, PUTATIVE-RELATED"/>
    <property type="match status" value="1"/>
</dbReference>
<name>A0A830BSR0_9LAMI</name>
<keyword evidence="1" id="KW-0472">Membrane</keyword>
<sequence length="517" mass="58633">MAESGSPQFVIARSVTCVASGLMCLLMALILLEAHIRLPLMYNDYERTSSNYKWSANWILISQSLGVALGTIAPLLRWFNVARLKSTKIGHKSFRDELKVEAYWTLKLKHWRDSPLPLKTRHHKFRKNLHDGKRLLLNFCTGVQILMVRASKVVLLVSAVIVKGLMFCFSKESLDNSSTEFESRGEMEMDLSRYVLRLEGEAELPERTLQNICNDVDKLIRLGKKKQSKNLTKLLQKSINFNGVREFDSREVQSLIDSQLEPPNCWSLPVVTLTCIAISLPNIADHMSDQLLSAVSEGLYFAKLIEKCLDSNGDLTSIRKAADVVWVEVELYRKWLDKDLQTAGRIHKEMLQKLSDTAEKTVKNFKNNTNNFLVQDPLNWPVKVIAANSMYRITQTILLTKNDDHPQTDKEMFERLYIMISDILAACLTNLARVISFKGYSSAIKDREQSACQAALLLGESEEILEILHQRQLPTLDPDKAATIQGWRAFMEQDIENPVASVSPAFPQTVGGHACLY</sequence>
<dbReference type="OrthoDB" id="1915303at2759"/>
<feature type="transmembrane region" description="Helical" evidence="1">
    <location>
        <begin position="12"/>
        <end position="36"/>
    </location>
</feature>
<dbReference type="AlphaFoldDB" id="A0A830BSR0"/>
<evidence type="ECO:0000313" key="3">
    <source>
        <dbReference type="Proteomes" id="UP000653305"/>
    </source>
</evidence>
<keyword evidence="3" id="KW-1185">Reference proteome</keyword>
<proteinExistence type="predicted"/>